<dbReference type="FunFam" id="1.10.730.10:FF:000004">
    <property type="entry name" value="Isoleucyl-tRNA synthetase, cytoplasmic"/>
    <property type="match status" value="1"/>
</dbReference>
<keyword evidence="11" id="KW-0007">Acetylation</keyword>
<keyword evidence="7" id="KW-0436">Ligase</keyword>
<dbReference type="InterPro" id="IPR023586">
    <property type="entry name" value="Ile-tRNA-ligase_type2"/>
</dbReference>
<evidence type="ECO:0000259" key="18">
    <source>
        <dbReference type="Pfam" id="PF00133"/>
    </source>
</evidence>
<evidence type="ECO:0000256" key="4">
    <source>
        <dbReference type="ARBA" id="ARBA00013165"/>
    </source>
</evidence>
<evidence type="ECO:0000256" key="16">
    <source>
        <dbReference type="ARBA" id="ARBA00069879"/>
    </source>
</evidence>
<dbReference type="Pfam" id="PF19302">
    <property type="entry name" value="DUF5915"/>
    <property type="match status" value="1"/>
</dbReference>
<dbReference type="HAMAP" id="MF_02003">
    <property type="entry name" value="Ile_tRNA_synth_type2"/>
    <property type="match status" value="1"/>
</dbReference>
<evidence type="ECO:0000256" key="1">
    <source>
        <dbReference type="ARBA" id="ARBA00003170"/>
    </source>
</evidence>
<evidence type="ECO:0000256" key="13">
    <source>
        <dbReference type="ARBA" id="ARBA00032665"/>
    </source>
</evidence>
<keyword evidence="9" id="KW-0067">ATP-binding</keyword>
<evidence type="ECO:0000259" key="19">
    <source>
        <dbReference type="Pfam" id="PF08264"/>
    </source>
</evidence>
<protein>
    <recommendedName>
        <fullName evidence="16">Isoleucine--tRNA ligase, cytoplasmic</fullName>
        <ecNumber evidence="4">6.1.1.5</ecNumber>
    </recommendedName>
    <alternativeName>
        <fullName evidence="13">Isoleucyl-tRNA synthetase</fullName>
    </alternativeName>
</protein>
<dbReference type="InterPro" id="IPR009080">
    <property type="entry name" value="tRNAsynth_Ia_anticodon-bd"/>
</dbReference>
<dbReference type="InterPro" id="IPR033709">
    <property type="entry name" value="Anticodon_Ile_ABEc"/>
</dbReference>
<comment type="subunit">
    <text evidence="15">Part of a multisubunit complex that groups tRNA ligases for Arg (RARS1), Asp (DARS1), Gln (QARS1), Ile (IARS1), Leu (LARS1), Lys (KARS1), Met (MARS1) the bifunctional ligase for Glu and Pro (EPRS1) and the auxiliary subunits AIMP1/p43, AIMP2/p38 and EEF1E1/p18.</text>
</comment>
<dbReference type="SUPFAM" id="SSF47323">
    <property type="entry name" value="Anticodon-binding domain of a subclass of class I aminoacyl-tRNA synthetases"/>
    <property type="match status" value="1"/>
</dbReference>
<proteinExistence type="inferred from homology"/>
<dbReference type="InterPro" id="IPR014729">
    <property type="entry name" value="Rossmann-like_a/b/a_fold"/>
</dbReference>
<dbReference type="GO" id="GO:0017101">
    <property type="term" value="C:aminoacyl-tRNA synthetase multienzyme complex"/>
    <property type="evidence" value="ECO:0007669"/>
    <property type="project" value="UniProtKB-ARBA"/>
</dbReference>
<feature type="compositionally biased region" description="Polar residues" evidence="17">
    <location>
        <begin position="1676"/>
        <end position="1688"/>
    </location>
</feature>
<evidence type="ECO:0000313" key="21">
    <source>
        <dbReference type="Proteomes" id="UP000008909"/>
    </source>
</evidence>
<evidence type="ECO:0000256" key="10">
    <source>
        <dbReference type="ARBA" id="ARBA00022917"/>
    </source>
</evidence>
<dbReference type="GO" id="GO:0000049">
    <property type="term" value="F:tRNA binding"/>
    <property type="evidence" value="ECO:0007669"/>
    <property type="project" value="InterPro"/>
</dbReference>
<evidence type="ECO:0000313" key="20">
    <source>
        <dbReference type="EMBL" id="GAA48815.1"/>
    </source>
</evidence>
<comment type="function">
    <text evidence="1">Catalyzes the specific attachment of an amino acid to its cognate tRNA in a 2 step reaction: the amino acid (AA) is first activated by ATP to form AA-AMP and then transferred to the acceptor end of the tRNA.</text>
</comment>
<dbReference type="GO" id="GO:0005829">
    <property type="term" value="C:cytosol"/>
    <property type="evidence" value="ECO:0007669"/>
    <property type="project" value="UniProtKB-SubCell"/>
</dbReference>
<dbReference type="SUPFAM" id="SSF50677">
    <property type="entry name" value="ValRS/IleRS/LeuRS editing domain"/>
    <property type="match status" value="1"/>
</dbReference>
<evidence type="ECO:0000256" key="12">
    <source>
        <dbReference type="ARBA" id="ARBA00023146"/>
    </source>
</evidence>
<dbReference type="Gene3D" id="3.40.50.620">
    <property type="entry name" value="HUPs"/>
    <property type="match status" value="2"/>
</dbReference>
<name>G7Y780_CLOSI</name>
<comment type="catalytic activity">
    <reaction evidence="14">
        <text>tRNA(Ile) + L-isoleucine + ATP = L-isoleucyl-tRNA(Ile) + AMP + diphosphate</text>
        <dbReference type="Rhea" id="RHEA:11060"/>
        <dbReference type="Rhea" id="RHEA-COMP:9666"/>
        <dbReference type="Rhea" id="RHEA-COMP:9695"/>
        <dbReference type="ChEBI" id="CHEBI:30616"/>
        <dbReference type="ChEBI" id="CHEBI:33019"/>
        <dbReference type="ChEBI" id="CHEBI:58045"/>
        <dbReference type="ChEBI" id="CHEBI:78442"/>
        <dbReference type="ChEBI" id="CHEBI:78528"/>
        <dbReference type="ChEBI" id="CHEBI:456215"/>
        <dbReference type="EC" id="6.1.1.5"/>
    </reaction>
</comment>
<keyword evidence="10" id="KW-0648">Protein biosynthesis</keyword>
<dbReference type="Proteomes" id="UP000008909">
    <property type="component" value="Unassembled WGS sequence"/>
</dbReference>
<evidence type="ECO:0000256" key="6">
    <source>
        <dbReference type="ARBA" id="ARBA00022553"/>
    </source>
</evidence>
<gene>
    <name evidence="20" type="ORF">CLF_102069</name>
</gene>
<dbReference type="Gene3D" id="1.10.730.10">
    <property type="entry name" value="Isoleucyl-tRNA Synthetase, Domain 1"/>
    <property type="match status" value="1"/>
</dbReference>
<dbReference type="GO" id="GO:0002161">
    <property type="term" value="F:aminoacyl-tRNA deacylase activity"/>
    <property type="evidence" value="ECO:0007669"/>
    <property type="project" value="InterPro"/>
</dbReference>
<evidence type="ECO:0000256" key="15">
    <source>
        <dbReference type="ARBA" id="ARBA00063494"/>
    </source>
</evidence>
<dbReference type="EMBL" id="DF142911">
    <property type="protein sequence ID" value="GAA48815.1"/>
    <property type="molecule type" value="Genomic_DNA"/>
</dbReference>
<keyword evidence="12 20" id="KW-0030">Aminoacyl-tRNA synthetase</keyword>
<sequence>LPASVNLPEEEVIIIEYWEKQKIFQTCLKQSSNRPRYTFYDGPPFATGLPHYGHLLAGTIKDIIPRYAHQSGFHVDRRFGWDCHGLPVEYEVDKEYGITGPDDVAKMGIKAYNDKCRAIVMKYSEQWEHVTRRLGRWIDFENDYRTMYPWFMESVWWVFKQLFDKGLVYRGVKVMPFSTACATPLSNFEAGQNYRDVQDPASKIENSYLIHAVIVSFPLDDHPDVELVAWTTTPWTLVSNLALCVHPDKEYVKLYDKQLKRTFILMNARLPILYRDTGYEIIETFLGKQLEGLKYQPIFDYFVHLKQERNAFRVLCDTYVTEDVGTGVVHQAPYFGEDDYRVCTAHGIIWKDASIVCPVDATGCFTAEITDFAGMYVKEADKLICQNLKKRGRMVHQSTVNHSYPFCWRSDTPLIYKAVPTWFIRVECLIDKLLENNDKCHWVPNFVREGRFANWLRDARDWAVSRNRFWGTPVPLWVSEDLEEVVCVGSIDELAKLSGVTVTDLHRENIDHLTIPSRTGRGVLRRVSEVFDCWFESGSMPYAQVHYPFENAKEFAERFPADFIAEGIDQTRGWFYTLLVLSTALFDKPPFKHLIVNGIVLASDGQKMSKRLKNYPDPLDVIQRHGADALRLYLINSPVVRAQNLRFFESGVHDVVKDVFLPWYNAFRFLIESSIVPYERSTGQAFTVTPDSVPQTDNFMDRWILSFTQSLILFVHTELAEYRLYTVVPRLVKFIDHLVNWYVRMNRRRLKGDAAKNEDDWRAALHTLIHVLFQMICLLAPFTPFITEFLYQRLRSRIDFKENLKDHAGLPIGYCRQTGAPESVHFLPVPQANKALIFTDIEETVAWMQATVELGRIIRTRVNLPLKAPLHEAIVIQSDPVVRKQIESAKAYIVEELNVRILTVTDDKERYGVQLRGVLNHRVLGSRLKQDYKSVVETVKNMPSSELEKFVQTGSITVCGHVLNEDDLSVVYTTSGGGVAEGEKKAKVAAKTEQVKTGAAVTQRYETASDARGLLVILDTTADPELEEERLARELVNRIQRTRKKAQLVPENPIVIVVSTDSTVLQRVASPTSKHMPLIQSTIKQPITVTPTRIGPTGDQELSVFGCAALPSGWTLGAEIIRETVSIPPDDFELVLFSRTDGSFSPSKTTPAMPVLSHPHGAADAHVDIIHRLTGKKCSVMLSDSQSNLLVTDSDDLLRKIIHERDVDKISADSDTNREWIKKSFSCNTLSVSNCDATRRKHEGWDTARLPMPRQGKSRDRAKASLEETQFVNPPKCLTVTLLVISQPQSVEINADITSSVRSTGYGSRGTVIATPYLGPWTAPYTNILGESFRVVTVVRIRQGIVANEDRHGLRIFLGSLRAHGGSFMSFGRGNKTAVSTSGTQNRKSLRKTARKHYDYKRSRASRHSHVEVREIKHMLTDGSRTAEMMYQFIWNFLHEFDTEHVTYSPLEAYKFVKRHMCIRSCIIPGCFVMDEVDTVIRKARFAFADLKHGYKYQWLKFTPTRKKTSSTKGDRLARTGLPQGEKNSANEKQPTKPPIEGADKYASEVPSEPSTQTRRAAIKPANHPGYTTLGSSPSEAAETVLKCLSTNSLSLFNKLCGIKHPLSPPEDDQFLIRPLISSAIGPEISNPKRGFETFAVQTFRECASFLTKLNWDQPQWKTYMGLLSRKSTRLTRCSSQKTSTQSDEPPRPEEQKCAIHIRGTSPKKQAISILLEGQEREPKSDPIVVSEFYRDHYAEIGSDGIRCSTDDWRTFPRITRTDFQILYGAYVRPLLEYANPVVYSGRTKDVILIERVQRAATKMVAGLKSMDYETRLAVLDLFPLEYRRLRGDLILTYALCSEGIRCSTDDWRTFPRITRTDFQILYGAYVRPLLEYANPVVYSGRTKDVILIERVQRAATKMVAGERQLLNDKNKTDPGSLGEILDPVYQSVNP</sequence>
<keyword evidence="8" id="KW-0547">Nucleotide-binding</keyword>
<evidence type="ECO:0000256" key="11">
    <source>
        <dbReference type="ARBA" id="ARBA00022990"/>
    </source>
</evidence>
<keyword evidence="21" id="KW-1185">Reference proteome</keyword>
<dbReference type="SUPFAM" id="SSF52374">
    <property type="entry name" value="Nucleotidylyl transferase"/>
    <property type="match status" value="1"/>
</dbReference>
<accession>G7Y780</accession>
<evidence type="ECO:0000256" key="9">
    <source>
        <dbReference type="ARBA" id="ARBA00022840"/>
    </source>
</evidence>
<reference key="2">
    <citation type="submission" date="2011-10" db="EMBL/GenBank/DDBJ databases">
        <title>The genome and transcriptome sequence of Clonorchis sinensis provide insights into the carcinogenic liver fluke.</title>
        <authorList>
            <person name="Wang X."/>
            <person name="Huang Y."/>
            <person name="Chen W."/>
            <person name="Liu H."/>
            <person name="Guo L."/>
            <person name="Chen Y."/>
            <person name="Luo F."/>
            <person name="Zhou W."/>
            <person name="Sun J."/>
            <person name="Mao Q."/>
            <person name="Liang P."/>
            <person name="Zhou C."/>
            <person name="Tian Y."/>
            <person name="Men J."/>
            <person name="Lv X."/>
            <person name="Huang L."/>
            <person name="Zhou J."/>
            <person name="Hu Y."/>
            <person name="Li R."/>
            <person name="Zhang F."/>
            <person name="Lei H."/>
            <person name="Li X."/>
            <person name="Hu X."/>
            <person name="Liang C."/>
            <person name="Xu J."/>
            <person name="Wu Z."/>
            <person name="Yu X."/>
        </authorList>
    </citation>
    <scope>NUCLEOTIDE SEQUENCE</scope>
    <source>
        <strain>Henan</strain>
    </source>
</reference>
<dbReference type="Pfam" id="PF08264">
    <property type="entry name" value="Anticodon_1"/>
    <property type="match status" value="1"/>
</dbReference>
<dbReference type="GO" id="GO:0006428">
    <property type="term" value="P:isoleucyl-tRNA aminoacylation"/>
    <property type="evidence" value="ECO:0007669"/>
    <property type="project" value="InterPro"/>
</dbReference>
<dbReference type="Pfam" id="PF00133">
    <property type="entry name" value="tRNA-synt_1"/>
    <property type="match status" value="1"/>
</dbReference>
<dbReference type="FunFam" id="3.40.50.620:FF:000050">
    <property type="entry name" value="Isoleucyl-tRNA synthetase,cytoplasmic"/>
    <property type="match status" value="1"/>
</dbReference>
<dbReference type="PRINTS" id="PR00984">
    <property type="entry name" value="TRNASYNTHILE"/>
</dbReference>
<evidence type="ECO:0000256" key="5">
    <source>
        <dbReference type="ARBA" id="ARBA00022490"/>
    </source>
</evidence>
<dbReference type="CDD" id="cd00818">
    <property type="entry name" value="IleRS_core"/>
    <property type="match status" value="1"/>
</dbReference>
<evidence type="ECO:0000256" key="7">
    <source>
        <dbReference type="ARBA" id="ARBA00022598"/>
    </source>
</evidence>
<dbReference type="NCBIfam" id="TIGR00392">
    <property type="entry name" value="ileS"/>
    <property type="match status" value="1"/>
</dbReference>
<evidence type="ECO:0000256" key="8">
    <source>
        <dbReference type="ARBA" id="ARBA00022741"/>
    </source>
</evidence>
<reference evidence="20" key="1">
    <citation type="journal article" date="2011" name="Genome Biol.">
        <title>The draft genome of the carcinogenic human liver fluke Clonorchis sinensis.</title>
        <authorList>
            <person name="Wang X."/>
            <person name="Chen W."/>
            <person name="Huang Y."/>
            <person name="Sun J."/>
            <person name="Men J."/>
            <person name="Liu H."/>
            <person name="Luo F."/>
            <person name="Guo L."/>
            <person name="Lv X."/>
            <person name="Deng C."/>
            <person name="Zhou C."/>
            <person name="Fan Y."/>
            <person name="Li X."/>
            <person name="Huang L."/>
            <person name="Hu Y."/>
            <person name="Liang C."/>
            <person name="Hu X."/>
            <person name="Xu J."/>
            <person name="Yu X."/>
        </authorList>
    </citation>
    <scope>NUCLEOTIDE SEQUENCE [LARGE SCALE GENOMIC DNA]</scope>
    <source>
        <strain evidence="20">Henan</strain>
    </source>
</reference>
<dbReference type="InterPro" id="IPR013155">
    <property type="entry name" value="M/V/L/I-tRNA-synth_anticd-bd"/>
</dbReference>
<dbReference type="GO" id="GO:0005524">
    <property type="term" value="F:ATP binding"/>
    <property type="evidence" value="ECO:0007669"/>
    <property type="project" value="UniProtKB-KW"/>
</dbReference>
<comment type="subcellular location">
    <subcellularLocation>
        <location evidence="2">Cytoplasm</location>
        <location evidence="2">Cytosol</location>
    </subcellularLocation>
</comment>
<keyword evidence="5" id="KW-0963">Cytoplasm</keyword>
<feature type="region of interest" description="Disordered" evidence="17">
    <location>
        <begin position="1676"/>
        <end position="1695"/>
    </location>
</feature>
<feature type="domain" description="Methionyl/Valyl/Leucyl/Isoleucyl-tRNA synthetase anticodon-binding" evidence="19">
    <location>
        <begin position="701"/>
        <end position="873"/>
    </location>
</feature>
<evidence type="ECO:0000256" key="2">
    <source>
        <dbReference type="ARBA" id="ARBA00004514"/>
    </source>
</evidence>
<dbReference type="InterPro" id="IPR001412">
    <property type="entry name" value="aa-tRNA-synth_I_CS"/>
</dbReference>
<dbReference type="PANTHER" id="PTHR42780">
    <property type="entry name" value="SOLEUCYL-TRNA SYNTHETASE"/>
    <property type="match status" value="1"/>
</dbReference>
<dbReference type="InterPro" id="IPR002301">
    <property type="entry name" value="Ile-tRNA-ligase"/>
</dbReference>
<comment type="similarity">
    <text evidence="3">Belongs to the class-I aminoacyl-tRNA synthetase family.</text>
</comment>
<feature type="region of interest" description="Disordered" evidence="17">
    <location>
        <begin position="1507"/>
        <end position="1576"/>
    </location>
</feature>
<keyword evidence="6" id="KW-0597">Phosphoprotein</keyword>
<dbReference type="InterPro" id="IPR002300">
    <property type="entry name" value="aa-tRNA-synth_Ia"/>
</dbReference>
<feature type="domain" description="Aminoacyl-tRNA synthetase class Ia" evidence="18">
    <location>
        <begin position="15"/>
        <end position="645"/>
    </location>
</feature>
<evidence type="ECO:0000256" key="14">
    <source>
        <dbReference type="ARBA" id="ARBA00048359"/>
    </source>
</evidence>
<dbReference type="EC" id="6.1.1.5" evidence="4"/>
<dbReference type="FunFam" id="3.40.50.620:FF:000414">
    <property type="entry name" value="Isoleucine--tRNA ligase, cytoplasmic-like"/>
    <property type="match status" value="1"/>
</dbReference>
<dbReference type="PROSITE" id="PS00178">
    <property type="entry name" value="AA_TRNA_LIGASE_I"/>
    <property type="match status" value="1"/>
</dbReference>
<evidence type="ECO:0000256" key="17">
    <source>
        <dbReference type="SAM" id="MobiDB-lite"/>
    </source>
</evidence>
<feature type="non-terminal residue" evidence="20">
    <location>
        <position position="1"/>
    </location>
</feature>
<dbReference type="PANTHER" id="PTHR42780:SF1">
    <property type="entry name" value="ISOLEUCINE--TRNA LIGASE, CYTOPLASMIC"/>
    <property type="match status" value="1"/>
</dbReference>
<dbReference type="GO" id="GO:0004822">
    <property type="term" value="F:isoleucine-tRNA ligase activity"/>
    <property type="evidence" value="ECO:0007669"/>
    <property type="project" value="UniProtKB-EC"/>
</dbReference>
<evidence type="ECO:0000256" key="3">
    <source>
        <dbReference type="ARBA" id="ARBA00005594"/>
    </source>
</evidence>
<dbReference type="CDD" id="cd07961">
    <property type="entry name" value="Anticodon_Ia_Ile_ABEc"/>
    <property type="match status" value="1"/>
</dbReference>
<dbReference type="InterPro" id="IPR009008">
    <property type="entry name" value="Val/Leu/Ile-tRNA-synth_edit"/>
</dbReference>
<organism evidence="20 21">
    <name type="scientific">Clonorchis sinensis</name>
    <name type="common">Chinese liver fluke</name>
    <dbReference type="NCBI Taxonomy" id="79923"/>
    <lineage>
        <taxon>Eukaryota</taxon>
        <taxon>Metazoa</taxon>
        <taxon>Spiralia</taxon>
        <taxon>Lophotrochozoa</taxon>
        <taxon>Platyhelminthes</taxon>
        <taxon>Trematoda</taxon>
        <taxon>Digenea</taxon>
        <taxon>Opisthorchiida</taxon>
        <taxon>Opisthorchiata</taxon>
        <taxon>Opisthorchiidae</taxon>
        <taxon>Clonorchis</taxon>
    </lineage>
</organism>